<dbReference type="AlphaFoldDB" id="A0A8S3X3M5"/>
<feature type="transmembrane region" description="Helical" evidence="1">
    <location>
        <begin position="48"/>
        <end position="70"/>
    </location>
</feature>
<evidence type="ECO:0000313" key="2">
    <source>
        <dbReference type="EMBL" id="CAG4991827.1"/>
    </source>
</evidence>
<keyword evidence="1" id="KW-0472">Membrane</keyword>
<keyword evidence="3" id="KW-1185">Reference proteome</keyword>
<reference evidence="2" key="1">
    <citation type="submission" date="2021-04" db="EMBL/GenBank/DDBJ databases">
        <authorList>
            <person name="Tunstrom K."/>
        </authorList>
    </citation>
    <scope>NUCLEOTIDE SEQUENCE</scope>
</reference>
<keyword evidence="1" id="KW-0812">Transmembrane</keyword>
<dbReference type="EMBL" id="CAJQZP010000885">
    <property type="protein sequence ID" value="CAG4991827.1"/>
    <property type="molecule type" value="Genomic_DNA"/>
</dbReference>
<name>A0A8S3X3M5_PARAO</name>
<protein>
    <submittedName>
        <fullName evidence="2">(apollo) hypothetical protein</fullName>
    </submittedName>
</protein>
<evidence type="ECO:0000256" key="1">
    <source>
        <dbReference type="SAM" id="Phobius"/>
    </source>
</evidence>
<gene>
    <name evidence="2" type="ORF">PAPOLLO_LOCUS12196</name>
</gene>
<dbReference type="Proteomes" id="UP000691718">
    <property type="component" value="Unassembled WGS sequence"/>
</dbReference>
<evidence type="ECO:0000313" key="3">
    <source>
        <dbReference type="Proteomes" id="UP000691718"/>
    </source>
</evidence>
<keyword evidence="1" id="KW-1133">Transmembrane helix</keyword>
<accession>A0A8S3X3M5</accession>
<comment type="caution">
    <text evidence="2">The sequence shown here is derived from an EMBL/GenBank/DDBJ whole genome shotgun (WGS) entry which is preliminary data.</text>
</comment>
<organism evidence="2 3">
    <name type="scientific">Parnassius apollo</name>
    <name type="common">Apollo butterfly</name>
    <name type="synonym">Papilio apollo</name>
    <dbReference type="NCBI Taxonomy" id="110799"/>
    <lineage>
        <taxon>Eukaryota</taxon>
        <taxon>Metazoa</taxon>
        <taxon>Ecdysozoa</taxon>
        <taxon>Arthropoda</taxon>
        <taxon>Hexapoda</taxon>
        <taxon>Insecta</taxon>
        <taxon>Pterygota</taxon>
        <taxon>Neoptera</taxon>
        <taxon>Endopterygota</taxon>
        <taxon>Lepidoptera</taxon>
        <taxon>Glossata</taxon>
        <taxon>Ditrysia</taxon>
        <taxon>Papilionoidea</taxon>
        <taxon>Papilionidae</taxon>
        <taxon>Parnassiinae</taxon>
        <taxon>Parnassini</taxon>
        <taxon>Parnassius</taxon>
        <taxon>Parnassius</taxon>
    </lineage>
</organism>
<sequence length="107" mass="11361">MQVTIEGALIKARVRGDRSWSSKCGNTSGDKMFAGDSSTTSCSVSLRFSFLLLLTSSVNSLLFVVTAVLVEKPTKDDSTIIAVGDTSAADHVNVDDVCMADIRAEDL</sequence>
<proteinExistence type="predicted"/>